<evidence type="ECO:0000313" key="10">
    <source>
        <dbReference type="EMBL" id="TLP40832.1"/>
    </source>
</evidence>
<evidence type="ECO:0000259" key="9">
    <source>
        <dbReference type="PROSITE" id="PS50902"/>
    </source>
</evidence>
<dbReference type="PRINTS" id="PR00369">
    <property type="entry name" value="FLAVODOXIN"/>
</dbReference>
<proteinExistence type="inferred from homology"/>
<dbReference type="InterPro" id="IPR001094">
    <property type="entry name" value="Flavdoxin-like"/>
</dbReference>
<dbReference type="PANTHER" id="PTHR42809:SF1">
    <property type="entry name" value="FLAVODOXIN 1"/>
    <property type="match status" value="1"/>
</dbReference>
<dbReference type="AlphaFoldDB" id="A0A5R8Y5Q8"/>
<dbReference type="Pfam" id="PF00258">
    <property type="entry name" value="Flavodoxin_1"/>
    <property type="match status" value="1"/>
</dbReference>
<dbReference type="GO" id="GO:0009055">
    <property type="term" value="F:electron transfer activity"/>
    <property type="evidence" value="ECO:0007669"/>
    <property type="project" value="UniProtKB-UniRule"/>
</dbReference>
<dbReference type="NCBIfam" id="NF006739">
    <property type="entry name" value="PRK09267.1-5"/>
    <property type="match status" value="1"/>
</dbReference>
<comment type="cofactor">
    <cofactor evidence="1 8">
        <name>FMN</name>
        <dbReference type="ChEBI" id="CHEBI:58210"/>
    </cofactor>
</comment>
<dbReference type="InterPro" id="IPR029039">
    <property type="entry name" value="Flavoprotein-like_sf"/>
</dbReference>
<dbReference type="InterPro" id="IPR008254">
    <property type="entry name" value="Flavodoxin/NO_synth"/>
</dbReference>
<evidence type="ECO:0000256" key="4">
    <source>
        <dbReference type="ARBA" id="ARBA00022630"/>
    </source>
</evidence>
<dbReference type="EMBL" id="VANU01000001">
    <property type="protein sequence ID" value="TLP40832.1"/>
    <property type="molecule type" value="Genomic_DNA"/>
</dbReference>
<dbReference type="PIRSF" id="PIRSF038996">
    <property type="entry name" value="FldA"/>
    <property type="match status" value="1"/>
</dbReference>
<keyword evidence="5 8" id="KW-0288">FMN</keyword>
<name>A0A5R8Y5Q8_9BACT</name>
<reference evidence="10 11" key="1">
    <citation type="submission" date="2019-05" db="EMBL/GenBank/DDBJ databases">
        <title>Arcobacter sp. nov., isolated from sea sediment.</title>
        <authorList>
            <person name="Kim W."/>
        </authorList>
    </citation>
    <scope>NUCLEOTIDE SEQUENCE [LARGE SCALE GENOMIC DNA]</scope>
    <source>
        <strain evidence="10 11">CAU 1517</strain>
    </source>
</reference>
<evidence type="ECO:0000256" key="8">
    <source>
        <dbReference type="PIRNR" id="PIRNR038996"/>
    </source>
</evidence>
<dbReference type="SUPFAM" id="SSF52218">
    <property type="entry name" value="Flavoproteins"/>
    <property type="match status" value="1"/>
</dbReference>
<evidence type="ECO:0000313" key="11">
    <source>
        <dbReference type="Proteomes" id="UP000308901"/>
    </source>
</evidence>
<accession>A0A5R8Y5Q8</accession>
<keyword evidence="4 8" id="KW-0285">Flavoprotein</keyword>
<keyword evidence="3 8" id="KW-0813">Transport</keyword>
<keyword evidence="7" id="KW-0535">Nitrogen fixation</keyword>
<organism evidence="10 11">
    <name type="scientific">Arcobacter arenosus</name>
    <dbReference type="NCBI Taxonomy" id="2576037"/>
    <lineage>
        <taxon>Bacteria</taxon>
        <taxon>Pseudomonadati</taxon>
        <taxon>Campylobacterota</taxon>
        <taxon>Epsilonproteobacteria</taxon>
        <taxon>Campylobacterales</taxon>
        <taxon>Arcobacteraceae</taxon>
        <taxon>Arcobacter</taxon>
    </lineage>
</organism>
<dbReference type="InterPro" id="IPR050619">
    <property type="entry name" value="Flavodoxin"/>
</dbReference>
<dbReference type="Proteomes" id="UP000308901">
    <property type="component" value="Unassembled WGS sequence"/>
</dbReference>
<dbReference type="GO" id="GO:0010181">
    <property type="term" value="F:FMN binding"/>
    <property type="evidence" value="ECO:0007669"/>
    <property type="project" value="UniProtKB-UniRule"/>
</dbReference>
<dbReference type="PROSITE" id="PS00201">
    <property type="entry name" value="FLAVODOXIN"/>
    <property type="match status" value="1"/>
</dbReference>
<dbReference type="PROSITE" id="PS50902">
    <property type="entry name" value="FLAVODOXIN_LIKE"/>
    <property type="match status" value="1"/>
</dbReference>
<evidence type="ECO:0000256" key="6">
    <source>
        <dbReference type="ARBA" id="ARBA00022982"/>
    </source>
</evidence>
<comment type="similarity">
    <text evidence="2 8">Belongs to the flavodoxin family.</text>
</comment>
<evidence type="ECO:0000256" key="5">
    <source>
        <dbReference type="ARBA" id="ARBA00022643"/>
    </source>
</evidence>
<dbReference type="Gene3D" id="3.40.50.360">
    <property type="match status" value="1"/>
</dbReference>
<sequence length="164" mass="18229">MMKAIFFATSTGNTEEVANKIHEKLDGFEIVDISKDGISKLKDCEIAIIGTPTWGDGELQDDWEDCFDEFKQIDFNGKTVALFGLGDQDSYGDEFANALGTLYEVVSNNGANIVGFTSIETYDFEESTAVVGEEFVGLVIDEDNQPELTDERIESWCENISTFF</sequence>
<keyword evidence="11" id="KW-1185">Reference proteome</keyword>
<evidence type="ECO:0000256" key="2">
    <source>
        <dbReference type="ARBA" id="ARBA00005267"/>
    </source>
</evidence>
<dbReference type="PANTHER" id="PTHR42809">
    <property type="entry name" value="FLAVODOXIN 2"/>
    <property type="match status" value="1"/>
</dbReference>
<dbReference type="NCBIfam" id="TIGR01752">
    <property type="entry name" value="flav_long"/>
    <property type="match status" value="1"/>
</dbReference>
<gene>
    <name evidence="10" type="ORF">FDK22_02110</name>
</gene>
<dbReference type="OrthoDB" id="359268at2"/>
<dbReference type="InterPro" id="IPR001226">
    <property type="entry name" value="Flavodoxin_CS"/>
</dbReference>
<evidence type="ECO:0000256" key="1">
    <source>
        <dbReference type="ARBA" id="ARBA00001917"/>
    </source>
</evidence>
<evidence type="ECO:0000256" key="7">
    <source>
        <dbReference type="ARBA" id="ARBA00023231"/>
    </source>
</evidence>
<protein>
    <recommendedName>
        <fullName evidence="8">Flavodoxin</fullName>
    </recommendedName>
</protein>
<dbReference type="InterPro" id="IPR010086">
    <property type="entry name" value="Flavodoxin_lc"/>
</dbReference>
<comment type="caution">
    <text evidence="10">The sequence shown here is derived from an EMBL/GenBank/DDBJ whole genome shotgun (WGS) entry which is preliminary data.</text>
</comment>
<keyword evidence="6 8" id="KW-0249">Electron transport</keyword>
<evidence type="ECO:0000256" key="3">
    <source>
        <dbReference type="ARBA" id="ARBA00022448"/>
    </source>
</evidence>
<dbReference type="NCBIfam" id="NF006738">
    <property type="entry name" value="PRK09267.1-4"/>
    <property type="match status" value="1"/>
</dbReference>
<comment type="function">
    <text evidence="8">Low-potential electron donor to a number of redox enzymes.</text>
</comment>
<feature type="domain" description="Flavodoxin-like" evidence="9">
    <location>
        <begin position="3"/>
        <end position="161"/>
    </location>
</feature>